<comment type="caution">
    <text evidence="1">The sequence shown here is derived from an EMBL/GenBank/DDBJ whole genome shotgun (WGS) entry which is preliminary data.</text>
</comment>
<name>A0A942YPC7_9BACI</name>
<dbReference type="EMBL" id="JAGYPJ010000001">
    <property type="protein sequence ID" value="MBS4201171.1"/>
    <property type="molecule type" value="Genomic_DNA"/>
</dbReference>
<dbReference type="InterPro" id="IPR022551">
    <property type="entry name" value="BrxC"/>
</dbReference>
<dbReference type="AlphaFoldDB" id="A0A942YPC7"/>
<proteinExistence type="predicted"/>
<accession>A0A942YPC7</accession>
<evidence type="ECO:0000313" key="2">
    <source>
        <dbReference type="Proteomes" id="UP000682713"/>
    </source>
</evidence>
<gene>
    <name evidence="1" type="primary">ytxJ</name>
    <name evidence="1" type="ORF">KHA93_16145</name>
</gene>
<dbReference type="Pfam" id="PF11009">
    <property type="entry name" value="BrxC"/>
    <property type="match status" value="1"/>
</dbReference>
<dbReference type="RefSeq" id="WP_213111676.1">
    <property type="nucleotide sequence ID" value="NZ_JAGYPJ010000001.1"/>
</dbReference>
<keyword evidence="2" id="KW-1185">Reference proteome</keyword>
<sequence length="115" mass="13837">MIELNSVEEWKGILDRSDNQPFWLLKHSTACMISARAYRQVEGYMKIRKSKEMDMYVVKVIEERQTSNQIETDMNVKHASPQLLLIRNKEVLWETSHWNITKKRMKKVYEDMLMD</sequence>
<reference evidence="1 2" key="1">
    <citation type="submission" date="2021-05" db="EMBL/GenBank/DDBJ databases">
        <title>Novel Bacillus species.</title>
        <authorList>
            <person name="Liu G."/>
        </authorList>
    </citation>
    <scope>NUCLEOTIDE SEQUENCE [LARGE SCALE GENOMIC DNA]</scope>
    <source>
        <strain evidence="1 2">FJAT-49732</strain>
    </source>
</reference>
<organism evidence="1 2">
    <name type="scientific">Lederbergia citrisecunda</name>
    <dbReference type="NCBI Taxonomy" id="2833583"/>
    <lineage>
        <taxon>Bacteria</taxon>
        <taxon>Bacillati</taxon>
        <taxon>Bacillota</taxon>
        <taxon>Bacilli</taxon>
        <taxon>Bacillales</taxon>
        <taxon>Bacillaceae</taxon>
        <taxon>Lederbergia</taxon>
    </lineage>
</organism>
<evidence type="ECO:0000313" key="1">
    <source>
        <dbReference type="EMBL" id="MBS4201171.1"/>
    </source>
</evidence>
<protein>
    <submittedName>
        <fullName evidence="1">Bacillithiol system redox-active protein YtxJ</fullName>
    </submittedName>
</protein>
<dbReference type="NCBIfam" id="TIGR04019">
    <property type="entry name" value="B_thiol_YtxJ"/>
    <property type="match status" value="1"/>
</dbReference>
<dbReference type="Gene3D" id="3.40.30.10">
    <property type="entry name" value="Glutaredoxin"/>
    <property type="match status" value="1"/>
</dbReference>
<dbReference type="Proteomes" id="UP000682713">
    <property type="component" value="Unassembled WGS sequence"/>
</dbReference>